<gene>
    <name evidence="1" type="ORF">E5225_13325</name>
</gene>
<dbReference type="Proteomes" id="UP000296469">
    <property type="component" value="Chromosome"/>
</dbReference>
<name>A0A4P7SKJ9_9CELL</name>
<dbReference type="RefSeq" id="WP_135973596.1">
    <property type="nucleotide sequence ID" value="NZ_CP039291.1"/>
</dbReference>
<protein>
    <submittedName>
        <fullName evidence="1">Uncharacterized protein</fullName>
    </submittedName>
</protein>
<reference evidence="1 2" key="1">
    <citation type="submission" date="2019-04" db="EMBL/GenBank/DDBJ databases">
        <title>Isolation and identification of Cellulomonas shaoxiangyii sp. Nov. isolated from feces of the Tibetan antelopes (Pantholops hodgsonii) in the Qinghai-Tibet plateau of China.</title>
        <authorList>
            <person name="Tian Z."/>
        </authorList>
    </citation>
    <scope>NUCLEOTIDE SEQUENCE [LARGE SCALE GENOMIC DNA]</scope>
    <source>
        <strain evidence="1 2">Z28</strain>
    </source>
</reference>
<organism evidence="1 2">
    <name type="scientific">Cellulomonas shaoxiangyii</name>
    <dbReference type="NCBI Taxonomy" id="2566013"/>
    <lineage>
        <taxon>Bacteria</taxon>
        <taxon>Bacillati</taxon>
        <taxon>Actinomycetota</taxon>
        <taxon>Actinomycetes</taxon>
        <taxon>Micrococcales</taxon>
        <taxon>Cellulomonadaceae</taxon>
        <taxon>Cellulomonas</taxon>
    </lineage>
</organism>
<sequence>MSEPDDALAAAPHLRRFHELHPEVPLVVLPPERTAPPEPPVPDDVLDAERSATDAVLAMLLDAVGTAADAAAVRTLWRAGRVDDTVVPVAEARLPLAAADEAPSVAGPLATALERGGWTLRSGRSGAARYLEGARGERTVRVVAVEDVVVVTVRGRELPVPTATQHRLMGVEGEA</sequence>
<proteinExistence type="predicted"/>
<dbReference type="EMBL" id="CP039291">
    <property type="protein sequence ID" value="QCB94391.1"/>
    <property type="molecule type" value="Genomic_DNA"/>
</dbReference>
<dbReference type="OrthoDB" id="10005595at2"/>
<evidence type="ECO:0000313" key="1">
    <source>
        <dbReference type="EMBL" id="QCB94391.1"/>
    </source>
</evidence>
<evidence type="ECO:0000313" key="2">
    <source>
        <dbReference type="Proteomes" id="UP000296469"/>
    </source>
</evidence>
<dbReference type="AlphaFoldDB" id="A0A4P7SKJ9"/>
<dbReference type="KEGG" id="celz:E5225_13325"/>
<keyword evidence="2" id="KW-1185">Reference proteome</keyword>
<accession>A0A4P7SKJ9</accession>